<sequence>MEDSTLHGTSSTLPSPPFVHVQGIPNFRDLGGWPISGEPNKSVRRNFIFRCGEPTRATDEDVEKIKSLGVTNVFDLRSKPEIEKHQVSGAAGIVTSWPGIERIYSPVFPEESYDPVSLVSRHADYQTSNSEGMIRAYKKILEEGVTTYGRIIRHILKNPEEAILIHCTAGKDRTGVICAVILSFCGVDDATVAEEYSLTEQGMGPWLETIVKAVQRSAHVTPEGARRMAGARKESILGALKTLRADYGGPEGYFRDKLILSGDDLVSLKRILVVDEDPVCGVD</sequence>
<dbReference type="EMBL" id="ML978122">
    <property type="protein sequence ID" value="KAF2102836.1"/>
    <property type="molecule type" value="Genomic_DNA"/>
</dbReference>
<evidence type="ECO:0000313" key="2">
    <source>
        <dbReference type="EMBL" id="KAF2102836.1"/>
    </source>
</evidence>
<dbReference type="GO" id="GO:0004721">
    <property type="term" value="F:phosphoprotein phosphatase activity"/>
    <property type="evidence" value="ECO:0007669"/>
    <property type="project" value="InterPro"/>
</dbReference>
<gene>
    <name evidence="2" type="ORF">NA57DRAFT_32723</name>
</gene>
<dbReference type="InterPro" id="IPR029021">
    <property type="entry name" value="Prot-tyrosine_phosphatase-like"/>
</dbReference>
<evidence type="ECO:0000259" key="1">
    <source>
        <dbReference type="PROSITE" id="PS50056"/>
    </source>
</evidence>
<accession>A0A9P4M9L7</accession>
<dbReference type="PROSITE" id="PS50056">
    <property type="entry name" value="TYR_PHOSPHATASE_2"/>
    <property type="match status" value="1"/>
</dbReference>
<comment type="caution">
    <text evidence="2">The sequence shown here is derived from an EMBL/GenBank/DDBJ whole genome shotgun (WGS) entry which is preliminary data.</text>
</comment>
<dbReference type="Pfam" id="PF13350">
    <property type="entry name" value="Y_phosphatase3"/>
    <property type="match status" value="1"/>
</dbReference>
<dbReference type="Proteomes" id="UP000799772">
    <property type="component" value="Unassembled WGS sequence"/>
</dbReference>
<feature type="domain" description="Tyrosine specific protein phosphatases" evidence="1">
    <location>
        <begin position="146"/>
        <end position="182"/>
    </location>
</feature>
<dbReference type="PANTHER" id="PTHR31126">
    <property type="entry name" value="TYROSINE-PROTEIN PHOSPHATASE"/>
    <property type="match status" value="1"/>
</dbReference>
<dbReference type="InterPro" id="IPR000387">
    <property type="entry name" value="Tyr_Pase_dom"/>
</dbReference>
<dbReference type="SUPFAM" id="SSF52799">
    <property type="entry name" value="(Phosphotyrosine protein) phosphatases II"/>
    <property type="match status" value="1"/>
</dbReference>
<dbReference type="AlphaFoldDB" id="A0A9P4M9L7"/>
<dbReference type="OrthoDB" id="449382at2759"/>
<keyword evidence="3" id="KW-1185">Reference proteome</keyword>
<dbReference type="InterPro" id="IPR016130">
    <property type="entry name" value="Tyr_Pase_AS"/>
</dbReference>
<reference evidence="2" key="1">
    <citation type="journal article" date="2020" name="Stud. Mycol.">
        <title>101 Dothideomycetes genomes: a test case for predicting lifestyles and emergence of pathogens.</title>
        <authorList>
            <person name="Haridas S."/>
            <person name="Albert R."/>
            <person name="Binder M."/>
            <person name="Bloem J."/>
            <person name="Labutti K."/>
            <person name="Salamov A."/>
            <person name="Andreopoulos B."/>
            <person name="Baker S."/>
            <person name="Barry K."/>
            <person name="Bills G."/>
            <person name="Bluhm B."/>
            <person name="Cannon C."/>
            <person name="Castanera R."/>
            <person name="Culley D."/>
            <person name="Daum C."/>
            <person name="Ezra D."/>
            <person name="Gonzalez J."/>
            <person name="Henrissat B."/>
            <person name="Kuo A."/>
            <person name="Liang C."/>
            <person name="Lipzen A."/>
            <person name="Lutzoni F."/>
            <person name="Magnuson J."/>
            <person name="Mondo S."/>
            <person name="Nolan M."/>
            <person name="Ohm R."/>
            <person name="Pangilinan J."/>
            <person name="Park H.-J."/>
            <person name="Ramirez L."/>
            <person name="Alfaro M."/>
            <person name="Sun H."/>
            <person name="Tritt A."/>
            <person name="Yoshinaga Y."/>
            <person name="Zwiers L.-H."/>
            <person name="Turgeon B."/>
            <person name="Goodwin S."/>
            <person name="Spatafora J."/>
            <person name="Crous P."/>
            <person name="Grigoriev I."/>
        </authorList>
    </citation>
    <scope>NUCLEOTIDE SEQUENCE</scope>
    <source>
        <strain evidence="2">CBS 133067</strain>
    </source>
</reference>
<evidence type="ECO:0000313" key="3">
    <source>
        <dbReference type="Proteomes" id="UP000799772"/>
    </source>
</evidence>
<dbReference type="InterPro" id="IPR026893">
    <property type="entry name" value="Tyr/Ser_Pase_IphP-type"/>
</dbReference>
<organism evidence="2 3">
    <name type="scientific">Rhizodiscina lignyota</name>
    <dbReference type="NCBI Taxonomy" id="1504668"/>
    <lineage>
        <taxon>Eukaryota</taxon>
        <taxon>Fungi</taxon>
        <taxon>Dikarya</taxon>
        <taxon>Ascomycota</taxon>
        <taxon>Pezizomycotina</taxon>
        <taxon>Dothideomycetes</taxon>
        <taxon>Pleosporomycetidae</taxon>
        <taxon>Aulographales</taxon>
        <taxon>Rhizodiscinaceae</taxon>
        <taxon>Rhizodiscina</taxon>
    </lineage>
</organism>
<protein>
    <recommendedName>
        <fullName evidence="1">Tyrosine specific protein phosphatases domain-containing protein</fullName>
    </recommendedName>
</protein>
<dbReference type="Gene3D" id="3.90.190.10">
    <property type="entry name" value="Protein tyrosine phosphatase superfamily"/>
    <property type="match status" value="1"/>
</dbReference>
<dbReference type="PANTHER" id="PTHR31126:SF1">
    <property type="entry name" value="TYROSINE SPECIFIC PROTEIN PHOSPHATASES DOMAIN-CONTAINING PROTEIN"/>
    <property type="match status" value="1"/>
</dbReference>
<dbReference type="PROSITE" id="PS00383">
    <property type="entry name" value="TYR_PHOSPHATASE_1"/>
    <property type="match status" value="1"/>
</dbReference>
<name>A0A9P4M9L7_9PEZI</name>
<proteinExistence type="predicted"/>